<keyword evidence="1" id="KW-0472">Membrane</keyword>
<dbReference type="Proteomes" id="UP000664303">
    <property type="component" value="Unassembled WGS sequence"/>
</dbReference>
<keyword evidence="3" id="KW-1185">Reference proteome</keyword>
<protein>
    <submittedName>
        <fullName evidence="2">Uncharacterized protein</fullName>
    </submittedName>
</protein>
<evidence type="ECO:0000313" key="3">
    <source>
        <dbReference type="Proteomes" id="UP000664303"/>
    </source>
</evidence>
<feature type="transmembrane region" description="Helical" evidence="1">
    <location>
        <begin position="53"/>
        <end position="77"/>
    </location>
</feature>
<gene>
    <name evidence="2" type="ORF">JYP50_02835</name>
</gene>
<feature type="transmembrane region" description="Helical" evidence="1">
    <location>
        <begin position="182"/>
        <end position="206"/>
    </location>
</feature>
<keyword evidence="1" id="KW-1133">Transmembrane helix</keyword>
<evidence type="ECO:0000313" key="2">
    <source>
        <dbReference type="EMBL" id="MBN7795510.1"/>
    </source>
</evidence>
<sequence>MNVFGAFTFGNLIKTFLPGLIWLFGLVLLEASIAGFFDSAPAALWFIRSFPQVSLVLAIPFSILLGLFSNVIVFMGLNDVLVRNPSKRDPEGKNVHELYDLVCGKTRQFVWEPIKVDGDSEPSRNTDSPCVDAEVLVLHELGAAQLSFVREQYWSYVEFLMNLMLGLWVLTGAVLLRCLTAYPLAPALCITLPLLAASALVSCFLVKAARKNYQRHIAKMLSLILSVLSKQQRAEIAAARPGSS</sequence>
<organism evidence="2 3">
    <name type="scientific">Parahaliea mediterranea</name>
    <dbReference type="NCBI Taxonomy" id="651086"/>
    <lineage>
        <taxon>Bacteria</taxon>
        <taxon>Pseudomonadati</taxon>
        <taxon>Pseudomonadota</taxon>
        <taxon>Gammaproteobacteria</taxon>
        <taxon>Cellvibrionales</taxon>
        <taxon>Halieaceae</taxon>
        <taxon>Parahaliea</taxon>
    </lineage>
</organism>
<dbReference type="EMBL" id="JAFKCZ010000002">
    <property type="protein sequence ID" value="MBN7795510.1"/>
    <property type="molecule type" value="Genomic_DNA"/>
</dbReference>
<feature type="transmembrane region" description="Helical" evidence="1">
    <location>
        <begin position="156"/>
        <end position="176"/>
    </location>
</feature>
<accession>A0A939IKJ3</accession>
<proteinExistence type="predicted"/>
<dbReference type="AlphaFoldDB" id="A0A939IKJ3"/>
<name>A0A939IKJ3_9GAMM</name>
<reference evidence="2" key="1">
    <citation type="submission" date="2021-02" db="EMBL/GenBank/DDBJ databases">
        <title>PHA producing bacteria isolated from coastal sediment in Guangdong, Shenzhen.</title>
        <authorList>
            <person name="Zheng W."/>
            <person name="Yu S."/>
            <person name="Huang Y."/>
        </authorList>
    </citation>
    <scope>NUCLEOTIDE SEQUENCE</scope>
    <source>
        <strain evidence="2">TN14-10</strain>
    </source>
</reference>
<dbReference type="RefSeq" id="WP_206558964.1">
    <property type="nucleotide sequence ID" value="NZ_JAFKCZ010000002.1"/>
</dbReference>
<evidence type="ECO:0000256" key="1">
    <source>
        <dbReference type="SAM" id="Phobius"/>
    </source>
</evidence>
<comment type="caution">
    <text evidence="2">The sequence shown here is derived from an EMBL/GenBank/DDBJ whole genome shotgun (WGS) entry which is preliminary data.</text>
</comment>
<keyword evidence="1" id="KW-0812">Transmembrane</keyword>